<protein>
    <submittedName>
        <fullName evidence="1">Uncharacterized protein</fullName>
    </submittedName>
</protein>
<reference evidence="2" key="1">
    <citation type="journal article" date="2019" name="Int. J. Syst. Evol. Microbiol.">
        <title>The Global Catalogue of Microorganisms (GCM) 10K type strain sequencing project: providing services to taxonomists for standard genome sequencing and annotation.</title>
        <authorList>
            <consortium name="The Broad Institute Genomics Platform"/>
            <consortium name="The Broad Institute Genome Sequencing Center for Infectious Disease"/>
            <person name="Wu L."/>
            <person name="Ma J."/>
        </authorList>
    </citation>
    <scope>NUCLEOTIDE SEQUENCE [LARGE SCALE GENOMIC DNA]</scope>
    <source>
        <strain evidence="2">JCM 18959</strain>
    </source>
</reference>
<sequence length="107" mass="10697">MHVGAIVPATPSPGLGTCPVEYELDAAGEPMLDATVLLAGALTLAPWLPLLSGSSLSAGVARGIGQRADLALIATRIPGERMAECNAALNIARSVSALLDAARGSHG</sequence>
<proteinExistence type="predicted"/>
<comment type="caution">
    <text evidence="1">The sequence shown here is derived from an EMBL/GenBank/DDBJ whole genome shotgun (WGS) entry which is preliminary data.</text>
</comment>
<evidence type="ECO:0000313" key="2">
    <source>
        <dbReference type="Proteomes" id="UP001501407"/>
    </source>
</evidence>
<name>A0ABP9MCD3_9MICO</name>
<organism evidence="1 2">
    <name type="scientific">Microbacterium yannicii</name>
    <dbReference type="NCBI Taxonomy" id="671622"/>
    <lineage>
        <taxon>Bacteria</taxon>
        <taxon>Bacillati</taxon>
        <taxon>Actinomycetota</taxon>
        <taxon>Actinomycetes</taxon>
        <taxon>Micrococcales</taxon>
        <taxon>Microbacteriaceae</taxon>
        <taxon>Microbacterium</taxon>
    </lineage>
</organism>
<dbReference type="Proteomes" id="UP001501407">
    <property type="component" value="Unassembled WGS sequence"/>
</dbReference>
<evidence type="ECO:0000313" key="1">
    <source>
        <dbReference type="EMBL" id="GAA5092310.1"/>
    </source>
</evidence>
<gene>
    <name evidence="1" type="ORF">GCM10025760_20780</name>
</gene>
<keyword evidence="2" id="KW-1185">Reference proteome</keyword>
<dbReference type="EMBL" id="BAABKZ010000002">
    <property type="protein sequence ID" value="GAA5092310.1"/>
    <property type="molecule type" value="Genomic_DNA"/>
</dbReference>
<accession>A0ABP9MCD3</accession>